<evidence type="ECO:0000259" key="4">
    <source>
        <dbReference type="Pfam" id="PF23210"/>
    </source>
</evidence>
<dbReference type="Pfam" id="PF21047">
    <property type="entry name" value="HEAT_Maestro"/>
    <property type="match status" value="1"/>
</dbReference>
<dbReference type="GO" id="GO:0005737">
    <property type="term" value="C:cytoplasm"/>
    <property type="evidence" value="ECO:0007669"/>
    <property type="project" value="TreeGrafter"/>
</dbReference>
<protein>
    <submittedName>
        <fullName evidence="7">Intein-containing maestro heat-like repeat family member 1</fullName>
    </submittedName>
</protein>
<dbReference type="Proteomes" id="UP001149090">
    <property type="component" value="Unassembled WGS sequence"/>
</dbReference>
<dbReference type="InterPro" id="IPR006141">
    <property type="entry name" value="Intein_N"/>
</dbReference>
<sequence length="2283" mass="259318">MKIFGKKTSRAQALIRSNIVIQTGGMIDEMVKQLIISVSDTNKTVRSTVSDALIEIGNHKTPLVVSSILNHISKEKLNKEIRIHFIQLMSTIVEQKIERIPSDLALNIIQFSIDEMTSSNDNNQDNQIASSNTLVALGKRFHKEVIDQLLLKFQIGTIPHYHIITCFGEFTSSNPLVTVPRLGEIFTRVLPILSSIKSKKMQAAFAKTMGNFFEAIIHYVANKDSVDIKSITYDSFQTEVSTLYTWLFDSWMLKSSDKMIRLAAAQSMGPLLIILKADKLRGEISRFLSALLKLFQKEKNRDHLPLVRCLNNVFEAMKNGDIRLSEQSLTSVFTTIFPLICVPVDPTDQNSYKIHNELLRCFAIISETFIHYLFRFLLPKMEAKDTQTKEGAVKLITHLVTHSSNELKDMKETIVASVKNLIQTTGTNYALSAAVCDLIVSMANQMYLYVAGGKDLVMFVLKCASIGDEEIDAFDKKNKKRLEKQQKKEKEKTKNKVYSLEMSPRSLRSHADRILLMMAQKLLDREEYLMAQPMLCKSTGVVAMKKRAAAEDPNQTDYSDEFFLDFDQLVNLPKPQHIYARLLSMSILPYDRNDPGANALSLLRVLSPVLHPSLNEAFEKKHIQRLQNYLEKHHAKNFGIDKWRGMLVKFVRSTVTTVNDDEWNSVLAEAFGRQLEISKNSEARRTLHIFLCICLQKSRNNDLVIRKLRGMFQELRKMEALEREGFAVGYGLVAGSHFDRVLDALANIIEVDMVVKRSGFFQKKDKSGPEMLGMRESVILGFGYAVANAPSKTMVSRLEISVLKQLMPLVSNFSSSANSPVTTMESIAVSFDNMATALRSTNQDPNYHFERREEFLDILLGFISPTRIDPNHSMRVSDSEKHQEESEHGDSYIKTVVKEAAIKNDYNNLVVLSLRAIVALVLLKPLLPPEQEKKVVEALLKLWDVGVAGALQSTKEKKSRHKHRHKKEDKQDSARSYSHGGTDLIMQGFTDVLSSILYMDTSGACFHRIFHYIAPKLRSSNPLQRSRACETVEELAMNFIDFRTNQRRKKHRDIEKDLVFSEKDFHRVGEVLAVMIPRCFDPEIPIRSHAFHTVEMMLYIDYLLRLASKNKTPFRVVKPPKPLLRLALSRERIDTVQTQTMLETAREIAVAITSLFKRYQITQFLVALVDGFADIGDSGSNAAALIYNECITIRGKEELTDQVSNVFSSLRGSLAQISNPQTLNATLHAAQTLARFNITSVIGTLFSVPPPLSPLDEKCFVSIASDSELAPELLKILLDTMNNQTLVTERMDTNSQKLVYEPTIPPQTATAALGGILESGCFDDILAQRPAHILGAILMRFGSVVGTYSNRLSNESTLLAQTTETLKQFFNSLNMKDAVSLLSVVAQSFLFKREVLKKLPDEIDEKTIPDKENTQDSSPKNEDEKSNENIQIQDDEKEEPPKETKQNVDKEIIPNTFMQIPEQPSPKDLLEKLYKNEEQFDDPGFFEKNLQLDAWTALSSGENFEEGLQLIVRQYVLENPQHIVKLCEFVYPYLTKNIEGQRIAATSVFAELVNHVSSLPKILSMVLNCLFSRQNDPCPKVVKCAIRGLGNIVSVDSEVSSKYIGSIFGMILPSTEGKHVDVEFEAMKNLKRISEVLPISVISPHLITLCVAEDTNVLLADGITSTSISNLSETFSSQNLQISTVDPESLVIKKTNINNFFQLEKTQIERRLFVVTTISGRKITVSEDHPFLVSFSSSEFSPAKFLTSDDSVVIAHTLKNIPDILVKNSSSFDILSVSQFKSSLENTITQSQISENLDILESKQLIPLSSSDQRIPTISRILPFLTRSSSSFDCFRDDFISLILQNEPNFLQDFLSLDLIQKDQNDLTQFLHSQNFNAFLSLLFVLCLPSHQIFHWLPACSSQSKREWLAGFQSRFPEFSLLIQNNDRDFILSPIKQSFNDPQEFVFAKKLFTQALNLYHEFGIDCELEISKILESENIIVLNFAQNLRNILNLFRIIGFRLQREEKTEEIMLKTEYLLQRKFEEKKKRNSKENEIMKFSNFQKLVQVHHPFMLIPLESVVETPKQALMDLQTESIHHTFIANGFVTHNCSRTRQTFMSPHPKIRAASINLFASLAKFGIENNFEQRISLVEQFHNNFPSLMIYLRDSNNQVRESVKLTFRNYGLLIFNNEINSLFQSNVINPKRGIDYENFLDSLCKLLARIYSPRISNYLITGIQFFTSDEPQIRANSALVIAYFLKHTPKDMRNTINKGHICSQIILLLKDKSPLVKTDAARALSLLYDY</sequence>
<dbReference type="InterPro" id="IPR016024">
    <property type="entry name" value="ARM-type_fold"/>
</dbReference>
<feature type="domain" description="Maestro/Maestro-like HEAT-repeats" evidence="6">
    <location>
        <begin position="2090"/>
        <end position="2280"/>
    </location>
</feature>
<dbReference type="SUPFAM" id="SSF48371">
    <property type="entry name" value="ARM repeat"/>
    <property type="match status" value="3"/>
</dbReference>
<dbReference type="InterPro" id="IPR036844">
    <property type="entry name" value="Hint_dom_sf"/>
</dbReference>
<dbReference type="NCBIfam" id="TIGR01445">
    <property type="entry name" value="intein_Nterm"/>
    <property type="match status" value="1"/>
</dbReference>
<dbReference type="Pfam" id="PF23221">
    <property type="entry name" value="HEAT_MROH2B_1st"/>
    <property type="match status" value="1"/>
</dbReference>
<dbReference type="GO" id="GO:0016539">
    <property type="term" value="P:intein-mediated protein splicing"/>
    <property type="evidence" value="ECO:0007669"/>
    <property type="project" value="InterPro"/>
</dbReference>
<feature type="region of interest" description="Disordered" evidence="2">
    <location>
        <begin position="953"/>
        <end position="979"/>
    </location>
</feature>
<dbReference type="PROSITE" id="PS50817">
    <property type="entry name" value="INTEIN_N_TER"/>
    <property type="match status" value="1"/>
</dbReference>
<proteinExistence type="predicted"/>
<feature type="domain" description="MROH2B-like N-terminal HEAT-repeats" evidence="5">
    <location>
        <begin position="53"/>
        <end position="271"/>
    </location>
</feature>
<dbReference type="EMBL" id="JAPDFW010000136">
    <property type="protein sequence ID" value="KAJ5066965.1"/>
    <property type="molecule type" value="Genomic_DNA"/>
</dbReference>
<gene>
    <name evidence="7" type="ORF">M0811_03309</name>
</gene>
<feature type="compositionally biased region" description="Basic and acidic residues" evidence="2">
    <location>
        <begin position="1406"/>
        <end position="1427"/>
    </location>
</feature>
<comment type="caution">
    <text evidence="7">The sequence shown here is derived from an EMBL/GenBank/DDBJ whole genome shotgun (WGS) entry which is preliminary data.</text>
</comment>
<dbReference type="InterPro" id="IPR011989">
    <property type="entry name" value="ARM-like"/>
</dbReference>
<evidence type="ECO:0000259" key="6">
    <source>
        <dbReference type="Pfam" id="PF23227"/>
    </source>
</evidence>
<feature type="domain" description="Maestro/Maestro-like HEAT-repeats" evidence="6">
    <location>
        <begin position="1566"/>
        <end position="1651"/>
    </location>
</feature>
<dbReference type="Gene3D" id="2.170.16.10">
    <property type="entry name" value="Hedgehog/Intein (Hint) domain"/>
    <property type="match status" value="1"/>
</dbReference>
<dbReference type="Pfam" id="PF23227">
    <property type="entry name" value="HEAT_MROH2B_C"/>
    <property type="match status" value="2"/>
</dbReference>
<dbReference type="PANTHER" id="PTHR23120:SF0">
    <property type="entry name" value="MAESTRO HEAT-LIKE REPEAT FAMILY MEMBER 1"/>
    <property type="match status" value="1"/>
</dbReference>
<feature type="region of interest" description="Disordered" evidence="2">
    <location>
        <begin position="1406"/>
        <end position="1454"/>
    </location>
</feature>
<keyword evidence="8" id="KW-1185">Reference proteome</keyword>
<dbReference type="Gene3D" id="1.25.10.10">
    <property type="entry name" value="Leucine-rich Repeat Variant"/>
    <property type="match status" value="3"/>
</dbReference>
<dbReference type="InterPro" id="IPR030934">
    <property type="entry name" value="Intein_C"/>
</dbReference>
<accession>A0A9Q0L914</accession>
<dbReference type="InterPro" id="IPR055408">
    <property type="entry name" value="HEAT_MROH2B-like"/>
</dbReference>
<dbReference type="Pfam" id="PF23210">
    <property type="entry name" value="HEAT_Maestro_2"/>
    <property type="match status" value="1"/>
</dbReference>
<evidence type="ECO:0000259" key="3">
    <source>
        <dbReference type="Pfam" id="PF21047"/>
    </source>
</evidence>
<dbReference type="OMA" id="CELEISK"/>
<feature type="domain" description="Maestro-like HEAT-repeats" evidence="3">
    <location>
        <begin position="1061"/>
        <end position="1274"/>
    </location>
</feature>
<dbReference type="SUPFAM" id="SSF51294">
    <property type="entry name" value="Hedgehog/intein (Hint) domain"/>
    <property type="match status" value="1"/>
</dbReference>
<feature type="compositionally biased region" description="Basic residues" evidence="2">
    <location>
        <begin position="957"/>
        <end position="967"/>
    </location>
</feature>
<dbReference type="PROSITE" id="PS50818">
    <property type="entry name" value="INTEIN_C_TER"/>
    <property type="match status" value="1"/>
</dbReference>
<feature type="region of interest" description="Disordered" evidence="2">
    <location>
        <begin position="871"/>
        <end position="890"/>
    </location>
</feature>
<dbReference type="NCBIfam" id="TIGR01443">
    <property type="entry name" value="intein_Cterm"/>
    <property type="match status" value="1"/>
</dbReference>
<evidence type="ECO:0000256" key="2">
    <source>
        <dbReference type="SAM" id="MobiDB-lite"/>
    </source>
</evidence>
<name>A0A9Q0L914_ANAIG</name>
<dbReference type="PANTHER" id="PTHR23120">
    <property type="entry name" value="MAESTRO-RELATED HEAT DOMAIN-CONTAINING"/>
    <property type="match status" value="1"/>
</dbReference>
<dbReference type="InterPro" id="IPR056282">
    <property type="entry name" value="MROH2B-like_N_HEAT"/>
</dbReference>
<evidence type="ECO:0000259" key="5">
    <source>
        <dbReference type="Pfam" id="PF23221"/>
    </source>
</evidence>
<dbReference type="OrthoDB" id="1884734at2759"/>
<reference evidence="7" key="1">
    <citation type="submission" date="2022-10" db="EMBL/GenBank/DDBJ databases">
        <title>Novel sulphate-reducing endosymbionts in the free-living metamonad Anaeramoeba.</title>
        <authorList>
            <person name="Jerlstrom-Hultqvist J."/>
            <person name="Cepicka I."/>
            <person name="Gallot-Lavallee L."/>
            <person name="Salas-Leiva D."/>
            <person name="Curtis B.A."/>
            <person name="Zahonova K."/>
            <person name="Pipaliya S."/>
            <person name="Dacks J."/>
            <person name="Roger A.J."/>
        </authorList>
    </citation>
    <scope>NUCLEOTIDE SEQUENCE</scope>
    <source>
        <strain evidence="7">BMAN</strain>
    </source>
</reference>
<keyword evidence="1" id="KW-0677">Repeat</keyword>
<evidence type="ECO:0000313" key="7">
    <source>
        <dbReference type="EMBL" id="KAJ5066965.1"/>
    </source>
</evidence>
<dbReference type="CDD" id="cd00081">
    <property type="entry name" value="Hint"/>
    <property type="match status" value="1"/>
</dbReference>
<evidence type="ECO:0000256" key="1">
    <source>
        <dbReference type="ARBA" id="ARBA00022737"/>
    </source>
</evidence>
<dbReference type="InterPro" id="IPR055406">
    <property type="entry name" value="HEAT_Maestro"/>
</dbReference>
<feature type="compositionally biased region" description="Basic and acidic residues" evidence="2">
    <location>
        <begin position="1439"/>
        <end position="1452"/>
    </location>
</feature>
<evidence type="ECO:0000313" key="8">
    <source>
        <dbReference type="Proteomes" id="UP001149090"/>
    </source>
</evidence>
<dbReference type="Pfam" id="PF14890">
    <property type="entry name" value="Intein_splicing"/>
    <property type="match status" value="1"/>
</dbReference>
<dbReference type="InterPro" id="IPR048465">
    <property type="entry name" value="Maestro-like_HEAT"/>
</dbReference>
<dbReference type="InterPro" id="IPR045206">
    <property type="entry name" value="Maestro_heat-like_prot"/>
</dbReference>
<organism evidence="7 8">
    <name type="scientific">Anaeramoeba ignava</name>
    <name type="common">Anaerobic marine amoeba</name>
    <dbReference type="NCBI Taxonomy" id="1746090"/>
    <lineage>
        <taxon>Eukaryota</taxon>
        <taxon>Metamonada</taxon>
        <taxon>Anaeramoebidae</taxon>
        <taxon>Anaeramoeba</taxon>
    </lineage>
</organism>
<feature type="domain" description="MROH2B-like HEAT-repeats" evidence="4">
    <location>
        <begin position="275"/>
        <end position="866"/>
    </location>
</feature>